<evidence type="ECO:0000256" key="9">
    <source>
        <dbReference type="PROSITE-ProRule" id="PRU01240"/>
    </source>
</evidence>
<evidence type="ECO:0000256" key="3">
    <source>
        <dbReference type="ARBA" id="ARBA00022525"/>
    </source>
</evidence>
<organism evidence="12 13">
    <name type="scientific">Ideonella aquatica</name>
    <dbReference type="NCBI Taxonomy" id="2824119"/>
    <lineage>
        <taxon>Bacteria</taxon>
        <taxon>Pseudomonadati</taxon>
        <taxon>Pseudomonadota</taxon>
        <taxon>Betaproteobacteria</taxon>
        <taxon>Burkholderiales</taxon>
        <taxon>Sphaerotilaceae</taxon>
        <taxon>Ideonella</taxon>
    </lineage>
</organism>
<reference evidence="12" key="1">
    <citation type="submission" date="2021-04" db="EMBL/GenBank/DDBJ databases">
        <title>The genome sequence of Ideonella sp. 4Y11.</title>
        <authorList>
            <person name="Liu Y."/>
        </authorList>
    </citation>
    <scope>NUCLEOTIDE SEQUENCE</scope>
    <source>
        <strain evidence="12">4Y11</strain>
    </source>
</reference>
<dbReference type="InterPro" id="IPR036852">
    <property type="entry name" value="Peptidase_S8/S53_dom_sf"/>
</dbReference>
<protein>
    <submittedName>
        <fullName evidence="12">S8 family serine peptidase</fullName>
    </submittedName>
</protein>
<proteinExistence type="inferred from homology"/>
<dbReference type="PROSITE" id="PS00137">
    <property type="entry name" value="SUBTILASE_HIS"/>
    <property type="match status" value="1"/>
</dbReference>
<dbReference type="InterPro" id="IPR023828">
    <property type="entry name" value="Peptidase_S8_Ser-AS"/>
</dbReference>
<dbReference type="InterPro" id="IPR034176">
    <property type="entry name" value="Peptidases_S8_13"/>
</dbReference>
<keyword evidence="7 9" id="KW-0720">Serine protease</keyword>
<dbReference type="PANTHER" id="PTHR43806:SF11">
    <property type="entry name" value="CEREVISIN-RELATED"/>
    <property type="match status" value="1"/>
</dbReference>
<dbReference type="SUPFAM" id="SSF89260">
    <property type="entry name" value="Collagen-binding domain"/>
    <property type="match status" value="1"/>
</dbReference>
<dbReference type="GO" id="GO:0006508">
    <property type="term" value="P:proteolysis"/>
    <property type="evidence" value="ECO:0007669"/>
    <property type="project" value="UniProtKB-KW"/>
</dbReference>
<keyword evidence="13" id="KW-1185">Reference proteome</keyword>
<dbReference type="PROSITE" id="PS51318">
    <property type="entry name" value="TAT"/>
    <property type="match status" value="1"/>
</dbReference>
<evidence type="ECO:0000256" key="4">
    <source>
        <dbReference type="ARBA" id="ARBA00022670"/>
    </source>
</evidence>
<dbReference type="InterPro" id="IPR050131">
    <property type="entry name" value="Peptidase_S8_subtilisin-like"/>
</dbReference>
<evidence type="ECO:0000256" key="6">
    <source>
        <dbReference type="ARBA" id="ARBA00022801"/>
    </source>
</evidence>
<dbReference type="Gene3D" id="2.60.120.380">
    <property type="match status" value="1"/>
</dbReference>
<comment type="subcellular location">
    <subcellularLocation>
        <location evidence="1">Secreted</location>
    </subcellularLocation>
</comment>
<evidence type="ECO:0000256" key="7">
    <source>
        <dbReference type="ARBA" id="ARBA00022825"/>
    </source>
</evidence>
<dbReference type="GO" id="GO:0005576">
    <property type="term" value="C:extracellular region"/>
    <property type="evidence" value="ECO:0007669"/>
    <property type="project" value="UniProtKB-SubCell"/>
</dbReference>
<evidence type="ECO:0000256" key="10">
    <source>
        <dbReference type="SAM" id="SignalP"/>
    </source>
</evidence>
<dbReference type="GO" id="GO:0004252">
    <property type="term" value="F:serine-type endopeptidase activity"/>
    <property type="evidence" value="ECO:0007669"/>
    <property type="project" value="UniProtKB-UniRule"/>
</dbReference>
<evidence type="ECO:0000313" key="12">
    <source>
        <dbReference type="EMBL" id="MBQ0961880.1"/>
    </source>
</evidence>
<keyword evidence="5 10" id="KW-0732">Signal</keyword>
<evidence type="ECO:0000313" key="13">
    <source>
        <dbReference type="Proteomes" id="UP000678374"/>
    </source>
</evidence>
<dbReference type="AlphaFoldDB" id="A0A940YKJ8"/>
<evidence type="ECO:0000259" key="11">
    <source>
        <dbReference type="Pfam" id="PF00082"/>
    </source>
</evidence>
<feature type="chain" id="PRO_5037374552" evidence="10">
    <location>
        <begin position="28"/>
        <end position="593"/>
    </location>
</feature>
<keyword evidence="8" id="KW-0865">Zymogen</keyword>
<dbReference type="PRINTS" id="PR00723">
    <property type="entry name" value="SUBTILISIN"/>
</dbReference>
<dbReference type="InterPro" id="IPR006311">
    <property type="entry name" value="TAT_signal"/>
</dbReference>
<feature type="active site" description="Charge relay system" evidence="9">
    <location>
        <position position="227"/>
    </location>
</feature>
<dbReference type="CDD" id="cd07496">
    <property type="entry name" value="Peptidases_S8_13"/>
    <property type="match status" value="1"/>
</dbReference>
<dbReference type="FunFam" id="3.40.50.200:FF:000022">
    <property type="entry name" value="Extracellular protease"/>
    <property type="match status" value="1"/>
</dbReference>
<dbReference type="InterPro" id="IPR000209">
    <property type="entry name" value="Peptidase_S8/S53_dom"/>
</dbReference>
<keyword evidence="3" id="KW-0964">Secreted</keyword>
<keyword evidence="4 9" id="KW-0645">Protease</keyword>
<name>A0A940YKJ8_9BURK</name>
<dbReference type="Proteomes" id="UP000678374">
    <property type="component" value="Unassembled WGS sequence"/>
</dbReference>
<keyword evidence="6 9" id="KW-0378">Hydrolase</keyword>
<feature type="active site" description="Charge relay system" evidence="9">
    <location>
        <position position="167"/>
    </location>
</feature>
<comment type="similarity">
    <text evidence="2 9">Belongs to the peptidase S8 family.</text>
</comment>
<gene>
    <name evidence="12" type="ORF">KAK06_23280</name>
</gene>
<dbReference type="RefSeq" id="WP_210804562.1">
    <property type="nucleotide sequence ID" value="NZ_JAGQDE010000043.1"/>
</dbReference>
<dbReference type="Pfam" id="PF00082">
    <property type="entry name" value="Peptidase_S8"/>
    <property type="match status" value="1"/>
</dbReference>
<feature type="active site" description="Charge relay system" evidence="9">
    <location>
        <position position="407"/>
    </location>
</feature>
<evidence type="ECO:0000256" key="5">
    <source>
        <dbReference type="ARBA" id="ARBA00022729"/>
    </source>
</evidence>
<feature type="domain" description="Peptidase S8/S53" evidence="11">
    <location>
        <begin position="158"/>
        <end position="453"/>
    </location>
</feature>
<feature type="signal peptide" evidence="10">
    <location>
        <begin position="1"/>
        <end position="27"/>
    </location>
</feature>
<dbReference type="PROSITE" id="PS00138">
    <property type="entry name" value="SUBTILASE_SER"/>
    <property type="match status" value="1"/>
</dbReference>
<dbReference type="EMBL" id="JAGQDE010000043">
    <property type="protein sequence ID" value="MBQ0961880.1"/>
    <property type="molecule type" value="Genomic_DNA"/>
</dbReference>
<dbReference type="InterPro" id="IPR022398">
    <property type="entry name" value="Peptidase_S8_His-AS"/>
</dbReference>
<sequence>MIHPFSRRALLTAVAIVCSSAGLSAWAGQSAEALALGAPSGAPSTDRLIVKYRDGALATAAMDRAQELANRSGVQLRVLRDTALGAKVIKMDQRLALKDARRLARALAAADPDIEYAEPDQILQAQLTPNDTSYASQWHYYEATGGLNLPTAWDKSTGTGVVVAVVDTGYRPHADLAANLVAGYDMIADTAVANDGGGRDADPSDPGDWIAANECGYTHSAQNSSWHGTHVAGTIAAVTNNASGVAGVAFGAKVQPVRVLGKCGGYTSDIADGIIWASGGTVSGVPANATPARVINMSLGGSGACSTTTQNAINGARSRGTVVVVAAGNSNANASNFNPANCAGVITVAAVGRTGARAYYSNYGAVVDLAAPGGDMSTGTTNGVYSTLNAGTSTPGADSYAYYEGTSMATPHVAGAAALMLAANPALTPDDVEARMKASTRAFPGTCSQCGTGIVDANAAVDAAVVVTPPPTWTDVTEVESNNTRSRAQTISPDPARVLGTIGSTSDTDYFKFSVASGATVVGTLTPNASSDYDLYLYNSSGTQLASSTSGTGLVDTITRTNTGAATTWYLRVVRYSGGTGATNGQYTLTIDR</sequence>
<comment type="caution">
    <text evidence="12">The sequence shown here is derived from an EMBL/GenBank/DDBJ whole genome shotgun (WGS) entry which is preliminary data.</text>
</comment>
<dbReference type="Gene3D" id="3.40.50.200">
    <property type="entry name" value="Peptidase S8/S53 domain"/>
    <property type="match status" value="1"/>
</dbReference>
<evidence type="ECO:0000256" key="8">
    <source>
        <dbReference type="ARBA" id="ARBA00023145"/>
    </source>
</evidence>
<accession>A0A940YKJ8</accession>
<dbReference type="PANTHER" id="PTHR43806">
    <property type="entry name" value="PEPTIDASE S8"/>
    <property type="match status" value="1"/>
</dbReference>
<dbReference type="SUPFAM" id="SSF52743">
    <property type="entry name" value="Subtilisin-like"/>
    <property type="match status" value="1"/>
</dbReference>
<evidence type="ECO:0000256" key="2">
    <source>
        <dbReference type="ARBA" id="ARBA00011073"/>
    </source>
</evidence>
<dbReference type="PROSITE" id="PS51892">
    <property type="entry name" value="SUBTILASE"/>
    <property type="match status" value="1"/>
</dbReference>
<dbReference type="InterPro" id="IPR015500">
    <property type="entry name" value="Peptidase_S8_subtilisin-rel"/>
</dbReference>
<evidence type="ECO:0000256" key="1">
    <source>
        <dbReference type="ARBA" id="ARBA00004613"/>
    </source>
</evidence>